<organism evidence="9 10">
    <name type="scientific">Cajanus cajan</name>
    <name type="common">Pigeon pea</name>
    <name type="synonym">Cajanus indicus</name>
    <dbReference type="NCBI Taxonomy" id="3821"/>
    <lineage>
        <taxon>Eukaryota</taxon>
        <taxon>Viridiplantae</taxon>
        <taxon>Streptophyta</taxon>
        <taxon>Embryophyta</taxon>
        <taxon>Tracheophyta</taxon>
        <taxon>Spermatophyta</taxon>
        <taxon>Magnoliopsida</taxon>
        <taxon>eudicotyledons</taxon>
        <taxon>Gunneridae</taxon>
        <taxon>Pentapetalae</taxon>
        <taxon>rosids</taxon>
        <taxon>fabids</taxon>
        <taxon>Fabales</taxon>
        <taxon>Fabaceae</taxon>
        <taxon>Papilionoideae</taxon>
        <taxon>50 kb inversion clade</taxon>
        <taxon>NPAAA clade</taxon>
        <taxon>indigoferoid/millettioid clade</taxon>
        <taxon>Phaseoleae</taxon>
        <taxon>Cajanus</taxon>
    </lineage>
</organism>
<dbReference type="GO" id="GO:0004519">
    <property type="term" value="F:endonuclease activity"/>
    <property type="evidence" value="ECO:0007669"/>
    <property type="project" value="UniProtKB-KW"/>
</dbReference>
<dbReference type="EMBL" id="CM003613">
    <property type="protein sequence ID" value="KYP57088.1"/>
    <property type="molecule type" value="Genomic_DNA"/>
</dbReference>
<dbReference type="CDD" id="cd00303">
    <property type="entry name" value="retropepsin_like"/>
    <property type="match status" value="1"/>
</dbReference>
<dbReference type="AlphaFoldDB" id="A0A151SQP6"/>
<evidence type="ECO:0000256" key="5">
    <source>
        <dbReference type="ARBA" id="ARBA00022759"/>
    </source>
</evidence>
<evidence type="ECO:0000256" key="1">
    <source>
        <dbReference type="ARBA" id="ARBA00022670"/>
    </source>
</evidence>
<keyword evidence="4" id="KW-0540">Nuclease</keyword>
<dbReference type="GO" id="GO:0003964">
    <property type="term" value="F:RNA-directed DNA polymerase activity"/>
    <property type="evidence" value="ECO:0007669"/>
    <property type="project" value="UniProtKB-KW"/>
</dbReference>
<evidence type="ECO:0000256" key="4">
    <source>
        <dbReference type="ARBA" id="ARBA00022722"/>
    </source>
</evidence>
<proteinExistence type="predicted"/>
<dbReference type="GO" id="GO:0008233">
    <property type="term" value="F:peptidase activity"/>
    <property type="evidence" value="ECO:0007669"/>
    <property type="project" value="UniProtKB-KW"/>
</dbReference>
<dbReference type="Pfam" id="PF08284">
    <property type="entry name" value="RVP_2"/>
    <property type="match status" value="1"/>
</dbReference>
<reference evidence="9 10" key="1">
    <citation type="journal article" date="2012" name="Nat. Biotechnol.">
        <title>Draft genome sequence of pigeonpea (Cajanus cajan), an orphan legume crop of resource-poor farmers.</title>
        <authorList>
            <person name="Varshney R.K."/>
            <person name="Chen W."/>
            <person name="Li Y."/>
            <person name="Bharti A.K."/>
            <person name="Saxena R.K."/>
            <person name="Schlueter J.A."/>
            <person name="Donoghue M.T."/>
            <person name="Azam S."/>
            <person name="Fan G."/>
            <person name="Whaley A.M."/>
            <person name="Farmer A.D."/>
            <person name="Sheridan J."/>
            <person name="Iwata A."/>
            <person name="Tuteja R."/>
            <person name="Penmetsa R.V."/>
            <person name="Wu W."/>
            <person name="Upadhyaya H.D."/>
            <person name="Yang S.P."/>
            <person name="Shah T."/>
            <person name="Saxena K.B."/>
            <person name="Michael T."/>
            <person name="McCombie W.R."/>
            <person name="Yang B."/>
            <person name="Zhang G."/>
            <person name="Yang H."/>
            <person name="Wang J."/>
            <person name="Spillane C."/>
            <person name="Cook D.R."/>
            <person name="May G.D."/>
            <person name="Xu X."/>
            <person name="Jackson S.A."/>
        </authorList>
    </citation>
    <scope>NUCLEOTIDE SEQUENCE [LARGE SCALE GENOMIC DNA]</scope>
    <source>
        <strain evidence="10">cv. Asha</strain>
    </source>
</reference>
<dbReference type="SUPFAM" id="SSF56672">
    <property type="entry name" value="DNA/RNA polymerases"/>
    <property type="match status" value="1"/>
</dbReference>
<dbReference type="SUPFAM" id="SSF50630">
    <property type="entry name" value="Acid proteases"/>
    <property type="match status" value="1"/>
</dbReference>
<dbReference type="Gene3D" id="3.30.70.270">
    <property type="match status" value="2"/>
</dbReference>
<sequence>MTLMRSVSLAKLYEEKYSYKPKHYTPSPQTKIQTTNTCPPLSQTVKSTSLPPLLPTPTNPTFNSTNVKKMSPAEVQLRREKGLCFTCDEKYSPAHKCPNKQYLFLQIIEDETEILEPKPPDTNEQLDIVNSLEHHLSFNALKGSSGVGTMCFKGSINGIIIQVLLDSGSSDNFLQPRLASCLKLPIEPAPNFQVLVGNGNSLIAEGFVSKLEVLIQGHTLQLPVYLLPVAGADLILGAAWLATLGPHISDYNTLTLKFYLGTQFVTFHGEKSTTASPAQFNQLRRMYHMNAIAELFTLQVEPPVCPQDDWLDFPGDMEPELAILLHTYEQVFAVPKGLPPNRSQNHAIPLMPSTGPVKVRPYRYPHSQKLQIEKMIQDMLDEGLIVPSTSPFSSPIVLVKKKDGTWRFCTDYRALNAITVKDSFPIPTMDELIDELHGASFFSKLDLRSGYHQILMRGEDRHKTAFRTHQGHYEWLVMPFGLSNAPATFQCLMNDVFKGLLRKFVLVFFYDILVYSPSWNSHLQHLDSVLQLLLQHQLYARISKCTFGLQNVEYLGHSVSGSGVSMEKEKIKAVLEWSVPTNLKQLRGFLGLTGYYRRFIRGYASIAAPLTNLLKKDNFH</sequence>
<protein>
    <submittedName>
        <fullName evidence="9">Retrovirus-related Pol polyprotein from transposon 17.6</fullName>
    </submittedName>
</protein>
<name>A0A151SQP6_CAJCA</name>
<feature type="domain" description="Reverse transcriptase" evidence="8">
    <location>
        <begin position="380"/>
        <end position="559"/>
    </location>
</feature>
<keyword evidence="5" id="KW-0255">Endonuclease</keyword>
<dbReference type="InterPro" id="IPR021109">
    <property type="entry name" value="Peptidase_aspartic_dom_sf"/>
</dbReference>
<dbReference type="PANTHER" id="PTHR24559:SF444">
    <property type="entry name" value="REVERSE TRANSCRIPTASE DOMAIN-CONTAINING PROTEIN"/>
    <property type="match status" value="1"/>
</dbReference>
<dbReference type="InterPro" id="IPR043128">
    <property type="entry name" value="Rev_trsase/Diguanyl_cyclase"/>
</dbReference>
<evidence type="ECO:0000256" key="3">
    <source>
        <dbReference type="ARBA" id="ARBA00022695"/>
    </source>
</evidence>
<dbReference type="Gene3D" id="3.10.10.10">
    <property type="entry name" value="HIV Type 1 Reverse Transcriptase, subunit A, domain 1"/>
    <property type="match status" value="1"/>
</dbReference>
<keyword evidence="2" id="KW-0808">Transferase</keyword>
<keyword evidence="7" id="KW-0695">RNA-directed DNA polymerase</keyword>
<evidence type="ECO:0000256" key="6">
    <source>
        <dbReference type="ARBA" id="ARBA00022801"/>
    </source>
</evidence>
<accession>A0A151SQP6</accession>
<dbReference type="InterPro" id="IPR053134">
    <property type="entry name" value="RNA-dir_DNA_polymerase"/>
</dbReference>
<dbReference type="GO" id="GO:0006508">
    <property type="term" value="P:proteolysis"/>
    <property type="evidence" value="ECO:0007669"/>
    <property type="project" value="UniProtKB-KW"/>
</dbReference>
<evidence type="ECO:0000259" key="8">
    <source>
        <dbReference type="PROSITE" id="PS50878"/>
    </source>
</evidence>
<dbReference type="PANTHER" id="PTHR24559">
    <property type="entry name" value="TRANSPOSON TY3-I GAG-POL POLYPROTEIN"/>
    <property type="match status" value="1"/>
</dbReference>
<dbReference type="Proteomes" id="UP000075243">
    <property type="component" value="Chromosome 11"/>
</dbReference>
<evidence type="ECO:0000313" key="9">
    <source>
        <dbReference type="EMBL" id="KYP57088.1"/>
    </source>
</evidence>
<dbReference type="Gramene" id="C.cajan_03268.t">
    <property type="protein sequence ID" value="C.cajan_03268.t.cds1"/>
    <property type="gene ID" value="C.cajan_03268"/>
</dbReference>
<dbReference type="FunFam" id="3.10.10.10:FF:000007">
    <property type="entry name" value="Retrovirus-related Pol polyprotein from transposon 17.6-like Protein"/>
    <property type="match status" value="1"/>
</dbReference>
<evidence type="ECO:0000256" key="2">
    <source>
        <dbReference type="ARBA" id="ARBA00022679"/>
    </source>
</evidence>
<keyword evidence="3" id="KW-0548">Nucleotidyltransferase</keyword>
<evidence type="ECO:0000313" key="10">
    <source>
        <dbReference type="Proteomes" id="UP000075243"/>
    </source>
</evidence>
<dbReference type="CDD" id="cd01647">
    <property type="entry name" value="RT_LTR"/>
    <property type="match status" value="1"/>
</dbReference>
<dbReference type="Gene3D" id="2.40.70.10">
    <property type="entry name" value="Acid Proteases"/>
    <property type="match status" value="1"/>
</dbReference>
<gene>
    <name evidence="9" type="ORF">KK1_003343</name>
</gene>
<evidence type="ECO:0000256" key="7">
    <source>
        <dbReference type="ARBA" id="ARBA00022918"/>
    </source>
</evidence>
<keyword evidence="10" id="KW-1185">Reference proteome</keyword>
<keyword evidence="6" id="KW-0378">Hydrolase</keyword>
<dbReference type="InterPro" id="IPR000477">
    <property type="entry name" value="RT_dom"/>
</dbReference>
<dbReference type="PROSITE" id="PS50878">
    <property type="entry name" value="RT_POL"/>
    <property type="match status" value="1"/>
</dbReference>
<dbReference type="Pfam" id="PF00078">
    <property type="entry name" value="RVT_1"/>
    <property type="match status" value="1"/>
</dbReference>
<dbReference type="InterPro" id="IPR043502">
    <property type="entry name" value="DNA/RNA_pol_sf"/>
</dbReference>
<keyword evidence="1" id="KW-0645">Protease</keyword>